<protein>
    <submittedName>
        <fullName evidence="5">DNA protecting protein DprA</fullName>
    </submittedName>
</protein>
<evidence type="ECO:0000259" key="2">
    <source>
        <dbReference type="Pfam" id="PF02481"/>
    </source>
</evidence>
<evidence type="ECO:0000259" key="4">
    <source>
        <dbReference type="Pfam" id="PF25317"/>
    </source>
</evidence>
<dbReference type="AlphaFoldDB" id="A0A4Y3HZC6"/>
<feature type="domain" description="DprA winged helix" evidence="3">
    <location>
        <begin position="320"/>
        <end position="369"/>
    </location>
</feature>
<evidence type="ECO:0000313" key="5">
    <source>
        <dbReference type="EMBL" id="GEA52543.1"/>
    </source>
</evidence>
<dbReference type="SUPFAM" id="SSF102405">
    <property type="entry name" value="MCP/YpsA-like"/>
    <property type="match status" value="1"/>
</dbReference>
<dbReference type="PANTHER" id="PTHR43022">
    <property type="entry name" value="PROTEIN SMF"/>
    <property type="match status" value="1"/>
</dbReference>
<dbReference type="Proteomes" id="UP000318717">
    <property type="component" value="Unassembled WGS sequence"/>
</dbReference>
<dbReference type="InterPro" id="IPR041614">
    <property type="entry name" value="DprA_WH"/>
</dbReference>
<dbReference type="Pfam" id="PF17782">
    <property type="entry name" value="WHD_DprA"/>
    <property type="match status" value="1"/>
</dbReference>
<evidence type="ECO:0000256" key="1">
    <source>
        <dbReference type="ARBA" id="ARBA00006525"/>
    </source>
</evidence>
<dbReference type="InterPro" id="IPR003488">
    <property type="entry name" value="DprA"/>
</dbReference>
<gene>
    <name evidence="5" type="ORF">VIN01S_33470</name>
</gene>
<dbReference type="OrthoDB" id="9785707at2"/>
<keyword evidence="6" id="KW-1185">Reference proteome</keyword>
<proteinExistence type="inferred from homology"/>
<dbReference type="RefSeq" id="WP_141346975.1">
    <property type="nucleotide sequence ID" value="NZ_BJLF01000021.1"/>
</dbReference>
<dbReference type="InterPro" id="IPR057338">
    <property type="entry name" value="DprA_SAM"/>
</dbReference>
<dbReference type="Pfam" id="PF25317">
    <property type="entry name" value="SAM_SMF"/>
    <property type="match status" value="1"/>
</dbReference>
<sequence>MTEQQITAWLTLSMTPRLSGVRLQKILEYLSPQELLSLSKKELYSLKFTESQVRFLTAKSNQNVDKCLEWATKDGNHLLTAEDKDHYPPLLKEIPSFPPTLFVQGEVEILCSTQVGIVGSRNSSQDGLYITRQFSSELTNVGVTITSGLALGVDGHAHQACLEQNGRTIAVLGSGFDFLYPKQHKSLAMRIRENGALVSEFPPFYPPRSYNFPRRNRIISGLSVGVLVVEAAKKSGSLITARFALEQGRDVYAVPGSILNPNAAGCNQLLRDGAILVRDVHDIVHEINGLVNWSSTIQQKAVLSLPLPVKKEEERGQIEAGNQPILDLLGERPVAVDFLAERTHLPVNQVMMQLLELELQGIVASVVGGYIRLRGS</sequence>
<dbReference type="Pfam" id="PF02481">
    <property type="entry name" value="DNA_processg_A"/>
    <property type="match status" value="1"/>
</dbReference>
<dbReference type="GO" id="GO:0009294">
    <property type="term" value="P:DNA-mediated transformation"/>
    <property type="evidence" value="ECO:0007669"/>
    <property type="project" value="InterPro"/>
</dbReference>
<dbReference type="InterPro" id="IPR057666">
    <property type="entry name" value="DrpA_SLOG"/>
</dbReference>
<feature type="domain" description="Smf/DprA SAM" evidence="4">
    <location>
        <begin position="1"/>
        <end position="68"/>
    </location>
</feature>
<comment type="caution">
    <text evidence="5">The sequence shown here is derived from an EMBL/GenBank/DDBJ whole genome shotgun (WGS) entry which is preliminary data.</text>
</comment>
<dbReference type="EMBL" id="BJLF01000021">
    <property type="protein sequence ID" value="GEA52543.1"/>
    <property type="molecule type" value="Genomic_DNA"/>
</dbReference>
<dbReference type="PANTHER" id="PTHR43022:SF1">
    <property type="entry name" value="PROTEIN SMF"/>
    <property type="match status" value="1"/>
</dbReference>
<dbReference type="Gene3D" id="1.10.10.10">
    <property type="entry name" value="Winged helix-like DNA-binding domain superfamily/Winged helix DNA-binding domain"/>
    <property type="match status" value="1"/>
</dbReference>
<evidence type="ECO:0000259" key="3">
    <source>
        <dbReference type="Pfam" id="PF17782"/>
    </source>
</evidence>
<name>A0A4Y3HZC6_9VIBR</name>
<organism evidence="5 6">
    <name type="scientific">Vibrio inusitatus NBRC 102082</name>
    <dbReference type="NCBI Taxonomy" id="1219070"/>
    <lineage>
        <taxon>Bacteria</taxon>
        <taxon>Pseudomonadati</taxon>
        <taxon>Pseudomonadota</taxon>
        <taxon>Gammaproteobacteria</taxon>
        <taxon>Vibrionales</taxon>
        <taxon>Vibrionaceae</taxon>
        <taxon>Vibrio</taxon>
    </lineage>
</organism>
<reference evidence="5 6" key="1">
    <citation type="submission" date="2019-06" db="EMBL/GenBank/DDBJ databases">
        <title>Whole genome shotgun sequence of Vibrio inusitatus NBRC 102082.</title>
        <authorList>
            <person name="Hosoyama A."/>
            <person name="Uohara A."/>
            <person name="Ohji S."/>
            <person name="Ichikawa N."/>
        </authorList>
    </citation>
    <scope>NUCLEOTIDE SEQUENCE [LARGE SCALE GENOMIC DNA]</scope>
    <source>
        <strain evidence="5 6">NBRC 102082</strain>
    </source>
</reference>
<dbReference type="NCBIfam" id="TIGR00732">
    <property type="entry name" value="dprA"/>
    <property type="match status" value="1"/>
</dbReference>
<evidence type="ECO:0000313" key="6">
    <source>
        <dbReference type="Proteomes" id="UP000318717"/>
    </source>
</evidence>
<comment type="similarity">
    <text evidence="1">Belongs to the DprA/Smf family.</text>
</comment>
<dbReference type="Gene3D" id="3.40.50.450">
    <property type="match status" value="1"/>
</dbReference>
<feature type="domain" description="Smf/DprA SLOG" evidence="2">
    <location>
        <begin position="83"/>
        <end position="287"/>
    </location>
</feature>
<accession>A0A4Y3HZC6</accession>
<dbReference type="InterPro" id="IPR036388">
    <property type="entry name" value="WH-like_DNA-bd_sf"/>
</dbReference>